<dbReference type="PRINTS" id="PR00986">
    <property type="entry name" value="TRNASYNTHVAL"/>
</dbReference>
<dbReference type="Gene3D" id="1.10.287.380">
    <property type="entry name" value="Valyl-tRNA synthetase, C-terminal domain"/>
    <property type="match status" value="1"/>
</dbReference>
<dbReference type="NCBIfam" id="TIGR00422">
    <property type="entry name" value="valS"/>
    <property type="match status" value="1"/>
</dbReference>
<dbReference type="AlphaFoldDB" id="A0A381RB04"/>
<dbReference type="EMBL" id="UINC01001750">
    <property type="protein sequence ID" value="SUZ88039.1"/>
    <property type="molecule type" value="Genomic_DNA"/>
</dbReference>
<evidence type="ECO:0000256" key="9">
    <source>
        <dbReference type="ARBA" id="ARBA00023054"/>
    </source>
</evidence>
<keyword evidence="6" id="KW-0547">Nucleotide-binding</keyword>
<evidence type="ECO:0000259" key="15">
    <source>
        <dbReference type="Pfam" id="PF08264"/>
    </source>
</evidence>
<dbReference type="CDD" id="cd07962">
    <property type="entry name" value="Anticodon_Ia_Val"/>
    <property type="match status" value="1"/>
</dbReference>
<dbReference type="InterPro" id="IPR002300">
    <property type="entry name" value="aa-tRNA-synth_Ia"/>
</dbReference>
<dbReference type="InterPro" id="IPR019499">
    <property type="entry name" value="Val-tRNA_synth_tRNA-bd"/>
</dbReference>
<evidence type="ECO:0000256" key="11">
    <source>
        <dbReference type="ARBA" id="ARBA00029936"/>
    </source>
</evidence>
<dbReference type="GO" id="GO:0005829">
    <property type="term" value="C:cytosol"/>
    <property type="evidence" value="ECO:0007669"/>
    <property type="project" value="TreeGrafter"/>
</dbReference>
<keyword evidence="5" id="KW-0436">Ligase</keyword>
<dbReference type="InterPro" id="IPR009080">
    <property type="entry name" value="tRNAsynth_Ia_anticodon-bd"/>
</dbReference>
<evidence type="ECO:0000256" key="6">
    <source>
        <dbReference type="ARBA" id="ARBA00022741"/>
    </source>
</evidence>
<dbReference type="PANTHER" id="PTHR11946:SF93">
    <property type="entry name" value="VALINE--TRNA LIGASE, CHLOROPLASTIC_MITOCHONDRIAL 2"/>
    <property type="match status" value="1"/>
</dbReference>
<dbReference type="InterPro" id="IPR002303">
    <property type="entry name" value="Valyl-tRNA_ligase"/>
</dbReference>
<sequence>MSSDDKISKVYDPSLVEKEWYEHWLDRGYFHAEVNSDRSPYTVVIPPPNVTGSLTIGHVLNNTIQDVLVRRARMQGCETCWIPGTDHASIATETKVTKMLADKGTDKHEIGRKEFLKYAWEWKNEYGSLIIQQLKRLGCSCDWERERFTMDDGYYRAVIAAFVKLYEKGLIYRGKRLVNWCPATKSAISNEEVIYREVQGKLWYLKYPLSDSDDSVTVATTRPETMLGDTAVAVHPGDKRFKNFVGKSVMLPLADREIPIIADDFVDPEFGTGCVKVTPAHDPNDFQIGKRHDLDFINILNPDGSLNESVPEQFRELDRFDARDKVVDALTKSGALEKTEDYTTSVGYSERGDVPVEPYLSEQWFMAMEKLAKPALEAVRKGDITFYPSHWLKTYEHWMTNIQDWCISRQLWWGHRIPVWYCRGNDIGKCELDCKDPIVSADEPESCPACGSTDLVQDPDVLDTWASSWLWPMGVHNWPEETPDLDYFHPTNDLVTGPDIIFFWVARMIMASLEFKGEIPFKNVYFTGMVRDMQGRKMSKSLGNSPDPLKLMEKYGADAVRYGIMLIAPQGQDILFSDERMEIGRNFMNKLWNVSRFLDMAGSDIDAEPVDELERDHLDLSDRWILSRLNRTITGVDESFDAYRFNETAKKIYDFTWSDFCDWYVEVIKSRLYGDNVDQKKTAFSVANHVMRGILKMLHPFAPFITEEIWSRSEPSEGTGENQTDIIVSSWPVSNDKWIDESAEGNFVEIQEVITGVRTLRAEMNVPPGMRADLLIRSDNGQSLKLNEQLIRDLAKVDDLTIEPDVERPDKSATVVVGKKELFIPLGDLIDVETEKKRLTEKIESLDGRLSSVAAKLNNQDFVSRAPKEVVDRERKKLGDMKENLAKLKQNYTYLE</sequence>
<dbReference type="FunFam" id="3.40.50.620:FF:000032">
    <property type="entry name" value="Valine--tRNA ligase"/>
    <property type="match status" value="1"/>
</dbReference>
<comment type="subunit">
    <text evidence="2">Monomer.</text>
</comment>
<keyword evidence="9 13" id="KW-0175">Coiled coil</keyword>
<dbReference type="Pfam" id="PF08264">
    <property type="entry name" value="Anticodon_1"/>
    <property type="match status" value="1"/>
</dbReference>
<dbReference type="Gene3D" id="1.10.730.10">
    <property type="entry name" value="Isoleucyl-tRNA Synthetase, Domain 1"/>
    <property type="match status" value="1"/>
</dbReference>
<protein>
    <recommendedName>
        <fullName evidence="3">valine--tRNA ligase</fullName>
        <ecNumber evidence="3">6.1.1.9</ecNumber>
    </recommendedName>
    <alternativeName>
        <fullName evidence="11">Valyl-tRNA synthetase</fullName>
    </alternativeName>
</protein>
<dbReference type="FunFam" id="3.90.740.10:FF:000005">
    <property type="entry name" value="Valine--tRNA ligase, mitochondrial"/>
    <property type="match status" value="1"/>
</dbReference>
<evidence type="ECO:0000313" key="17">
    <source>
        <dbReference type="EMBL" id="SUZ88039.1"/>
    </source>
</evidence>
<dbReference type="Gene3D" id="3.40.50.620">
    <property type="entry name" value="HUPs"/>
    <property type="match status" value="2"/>
</dbReference>
<evidence type="ECO:0000256" key="1">
    <source>
        <dbReference type="ARBA" id="ARBA00004496"/>
    </source>
</evidence>
<dbReference type="CDD" id="cd00817">
    <property type="entry name" value="ValRS_core"/>
    <property type="match status" value="1"/>
</dbReference>
<evidence type="ECO:0000259" key="14">
    <source>
        <dbReference type="Pfam" id="PF00133"/>
    </source>
</evidence>
<feature type="domain" description="Aminoacyl-tRNA synthetase class Ia" evidence="14">
    <location>
        <begin position="20"/>
        <end position="576"/>
    </location>
</feature>
<dbReference type="InterPro" id="IPR014729">
    <property type="entry name" value="Rossmann-like_a/b/a_fold"/>
</dbReference>
<dbReference type="PROSITE" id="PS00178">
    <property type="entry name" value="AA_TRNA_LIGASE_I"/>
    <property type="match status" value="1"/>
</dbReference>
<evidence type="ECO:0000256" key="12">
    <source>
        <dbReference type="ARBA" id="ARBA00047552"/>
    </source>
</evidence>
<dbReference type="InterPro" id="IPR010978">
    <property type="entry name" value="tRNA-bd_arm"/>
</dbReference>
<dbReference type="GO" id="GO:0006438">
    <property type="term" value="P:valyl-tRNA aminoacylation"/>
    <property type="evidence" value="ECO:0007669"/>
    <property type="project" value="InterPro"/>
</dbReference>
<dbReference type="InterPro" id="IPR033705">
    <property type="entry name" value="Anticodon_Ia_Val"/>
</dbReference>
<evidence type="ECO:0000259" key="16">
    <source>
        <dbReference type="Pfam" id="PF10458"/>
    </source>
</evidence>
<dbReference type="InterPro" id="IPR009008">
    <property type="entry name" value="Val/Leu/Ile-tRNA-synth_edit"/>
</dbReference>
<proteinExistence type="inferred from homology"/>
<dbReference type="Pfam" id="PF00133">
    <property type="entry name" value="tRNA-synt_1"/>
    <property type="match status" value="1"/>
</dbReference>
<organism evidence="17">
    <name type="scientific">marine metagenome</name>
    <dbReference type="NCBI Taxonomy" id="408172"/>
    <lineage>
        <taxon>unclassified sequences</taxon>
        <taxon>metagenomes</taxon>
        <taxon>ecological metagenomes</taxon>
    </lineage>
</organism>
<dbReference type="InterPro" id="IPR013155">
    <property type="entry name" value="M/V/L/I-tRNA-synth_anticd-bd"/>
</dbReference>
<feature type="domain" description="Valyl-tRNA synthetase tRNA-binding arm" evidence="16">
    <location>
        <begin position="831"/>
        <end position="893"/>
    </location>
</feature>
<dbReference type="GO" id="GO:0005524">
    <property type="term" value="F:ATP binding"/>
    <property type="evidence" value="ECO:0007669"/>
    <property type="project" value="UniProtKB-KW"/>
</dbReference>
<dbReference type="NCBIfam" id="NF004349">
    <property type="entry name" value="PRK05729.1"/>
    <property type="match status" value="1"/>
</dbReference>
<evidence type="ECO:0000256" key="7">
    <source>
        <dbReference type="ARBA" id="ARBA00022840"/>
    </source>
</evidence>
<dbReference type="Pfam" id="PF10458">
    <property type="entry name" value="Val_tRNA-synt_C"/>
    <property type="match status" value="1"/>
</dbReference>
<name>A0A381RB04_9ZZZZ</name>
<dbReference type="SUPFAM" id="SSF47323">
    <property type="entry name" value="Anticodon-binding domain of a subclass of class I aminoacyl-tRNA synthetases"/>
    <property type="match status" value="1"/>
</dbReference>
<gene>
    <name evidence="17" type="ORF">METZ01_LOCUS40893</name>
</gene>
<keyword evidence="4" id="KW-0963">Cytoplasm</keyword>
<dbReference type="HAMAP" id="MF_02004">
    <property type="entry name" value="Val_tRNA_synth_type1"/>
    <property type="match status" value="1"/>
</dbReference>
<dbReference type="SUPFAM" id="SSF50677">
    <property type="entry name" value="ValRS/IleRS/LeuRS editing domain"/>
    <property type="match status" value="1"/>
</dbReference>
<dbReference type="EC" id="6.1.1.9" evidence="3"/>
<evidence type="ECO:0000256" key="3">
    <source>
        <dbReference type="ARBA" id="ARBA00013169"/>
    </source>
</evidence>
<dbReference type="GO" id="GO:0002161">
    <property type="term" value="F:aminoacyl-tRNA deacylase activity"/>
    <property type="evidence" value="ECO:0007669"/>
    <property type="project" value="InterPro"/>
</dbReference>
<evidence type="ECO:0000256" key="8">
    <source>
        <dbReference type="ARBA" id="ARBA00022917"/>
    </source>
</evidence>
<dbReference type="FunFam" id="1.10.287.380:FF:000001">
    <property type="entry name" value="Valine--tRNA ligase"/>
    <property type="match status" value="1"/>
</dbReference>
<comment type="subcellular location">
    <subcellularLocation>
        <location evidence="1">Cytoplasm</location>
    </subcellularLocation>
</comment>
<comment type="catalytic activity">
    <reaction evidence="12">
        <text>tRNA(Val) + L-valine + ATP = L-valyl-tRNA(Val) + AMP + diphosphate</text>
        <dbReference type="Rhea" id="RHEA:10704"/>
        <dbReference type="Rhea" id="RHEA-COMP:9672"/>
        <dbReference type="Rhea" id="RHEA-COMP:9708"/>
        <dbReference type="ChEBI" id="CHEBI:30616"/>
        <dbReference type="ChEBI" id="CHEBI:33019"/>
        <dbReference type="ChEBI" id="CHEBI:57762"/>
        <dbReference type="ChEBI" id="CHEBI:78442"/>
        <dbReference type="ChEBI" id="CHEBI:78537"/>
        <dbReference type="ChEBI" id="CHEBI:456215"/>
        <dbReference type="EC" id="6.1.1.9"/>
    </reaction>
</comment>
<dbReference type="FunFam" id="1.10.730.10:FF:000014">
    <property type="entry name" value="Valine--tRNA ligase"/>
    <property type="match status" value="1"/>
</dbReference>
<evidence type="ECO:0000256" key="5">
    <source>
        <dbReference type="ARBA" id="ARBA00022598"/>
    </source>
</evidence>
<keyword evidence="8" id="KW-0648">Protein biosynthesis</keyword>
<keyword evidence="10" id="KW-0030">Aminoacyl-tRNA synthetase</keyword>
<keyword evidence="7" id="KW-0067">ATP-binding</keyword>
<evidence type="ECO:0000256" key="13">
    <source>
        <dbReference type="SAM" id="Coils"/>
    </source>
</evidence>
<accession>A0A381RB04</accession>
<dbReference type="PANTHER" id="PTHR11946">
    <property type="entry name" value="VALYL-TRNA SYNTHETASES"/>
    <property type="match status" value="1"/>
</dbReference>
<evidence type="ECO:0000256" key="2">
    <source>
        <dbReference type="ARBA" id="ARBA00011245"/>
    </source>
</evidence>
<feature type="coiled-coil region" evidence="13">
    <location>
        <begin position="829"/>
        <end position="891"/>
    </location>
</feature>
<dbReference type="Gene3D" id="3.90.740.10">
    <property type="entry name" value="Valyl/Leucyl/Isoleucyl-tRNA synthetase, editing domain"/>
    <property type="match status" value="1"/>
</dbReference>
<dbReference type="InterPro" id="IPR001412">
    <property type="entry name" value="aa-tRNA-synth_I_CS"/>
</dbReference>
<feature type="domain" description="Methionyl/Valyl/Leucyl/Isoleucyl-tRNA synthetase anticodon-binding" evidence="15">
    <location>
        <begin position="622"/>
        <end position="773"/>
    </location>
</feature>
<dbReference type="GO" id="GO:0004832">
    <property type="term" value="F:valine-tRNA ligase activity"/>
    <property type="evidence" value="ECO:0007669"/>
    <property type="project" value="UniProtKB-EC"/>
</dbReference>
<evidence type="ECO:0000256" key="10">
    <source>
        <dbReference type="ARBA" id="ARBA00023146"/>
    </source>
</evidence>
<dbReference type="SUPFAM" id="SSF46589">
    <property type="entry name" value="tRNA-binding arm"/>
    <property type="match status" value="1"/>
</dbReference>
<dbReference type="SUPFAM" id="SSF52374">
    <property type="entry name" value="Nucleotidylyl transferase"/>
    <property type="match status" value="1"/>
</dbReference>
<reference evidence="17" key="1">
    <citation type="submission" date="2018-05" db="EMBL/GenBank/DDBJ databases">
        <authorList>
            <person name="Lanie J.A."/>
            <person name="Ng W.-L."/>
            <person name="Kazmierczak K.M."/>
            <person name="Andrzejewski T.M."/>
            <person name="Davidsen T.M."/>
            <person name="Wayne K.J."/>
            <person name="Tettelin H."/>
            <person name="Glass J.I."/>
            <person name="Rusch D."/>
            <person name="Podicherti R."/>
            <person name="Tsui H.-C.T."/>
            <person name="Winkler M.E."/>
        </authorList>
    </citation>
    <scope>NUCLEOTIDE SEQUENCE</scope>
</reference>
<evidence type="ECO:0000256" key="4">
    <source>
        <dbReference type="ARBA" id="ARBA00022490"/>
    </source>
</evidence>
<dbReference type="InterPro" id="IPR037118">
    <property type="entry name" value="Val-tRNA_synth_C_sf"/>
</dbReference>